<accession>A0A6A5ZB93</accession>
<keyword evidence="3" id="KW-1185">Reference proteome</keyword>
<protein>
    <submittedName>
        <fullName evidence="2">Uncharacterized protein</fullName>
    </submittedName>
</protein>
<feature type="compositionally biased region" description="Basic and acidic residues" evidence="1">
    <location>
        <begin position="79"/>
        <end position="94"/>
    </location>
</feature>
<gene>
    <name evidence="2" type="ORF">BDV96DRAFT_573486</name>
</gene>
<organism evidence="2 3">
    <name type="scientific">Lophiotrema nucula</name>
    <dbReference type="NCBI Taxonomy" id="690887"/>
    <lineage>
        <taxon>Eukaryota</taxon>
        <taxon>Fungi</taxon>
        <taxon>Dikarya</taxon>
        <taxon>Ascomycota</taxon>
        <taxon>Pezizomycotina</taxon>
        <taxon>Dothideomycetes</taxon>
        <taxon>Pleosporomycetidae</taxon>
        <taxon>Pleosporales</taxon>
        <taxon>Lophiotremataceae</taxon>
        <taxon>Lophiotrema</taxon>
    </lineage>
</organism>
<feature type="region of interest" description="Disordered" evidence="1">
    <location>
        <begin position="146"/>
        <end position="179"/>
    </location>
</feature>
<evidence type="ECO:0000256" key="1">
    <source>
        <dbReference type="SAM" id="MobiDB-lite"/>
    </source>
</evidence>
<feature type="compositionally biased region" description="Polar residues" evidence="1">
    <location>
        <begin position="397"/>
        <end position="407"/>
    </location>
</feature>
<dbReference type="AlphaFoldDB" id="A0A6A5ZB93"/>
<evidence type="ECO:0000313" key="2">
    <source>
        <dbReference type="EMBL" id="KAF2116173.1"/>
    </source>
</evidence>
<feature type="compositionally biased region" description="Basic and acidic residues" evidence="1">
    <location>
        <begin position="410"/>
        <end position="421"/>
    </location>
</feature>
<feature type="region of interest" description="Disordered" evidence="1">
    <location>
        <begin position="44"/>
        <end position="101"/>
    </location>
</feature>
<name>A0A6A5ZB93_9PLEO</name>
<sequence>MSNPFRNTDSMTDDLSRHLASMSLSGSYREPELNHYGRVQLHSFGAAPPLPTSTQNIKAQPKKTECEPVWSSSGYQELKPAREEQRAPRVERSEPACTSRANPFFYNSPPVHVTPAAKETDTVLPPFPKRNRSTWFKQRERMATMPADSKIAEPASPTTTQPKAQQAGETSTTKPPPQEAAQTLLETYNPRKSQVFKNVKLPPPPEVNACPVPTPDTAVDQTKLEAEPTRKISQGREVRELPTTSTPSAGVIAYRTAWEVEFRRMIKEGLKEDVAATRADEQMHRMRMEQECRNARKLARMLTRRKPLNPIPVCEIPTSTQPAAPRTMDSVDAETVPELAKESNTRRAKSPYPRQVKYLQEQSPEVNNRSFNELRAETEARKPQMSVHNSKEIRPARQQSMSVTTTWMEPMREAEASEHAPKNHTQPTSAAEATEEPEDFEDIRIEEQNELEPDDWEDVKGEDLDAWKVLKRKDWEGPVQLFP</sequence>
<feature type="region of interest" description="Disordered" evidence="1">
    <location>
        <begin position="198"/>
        <end position="217"/>
    </location>
</feature>
<feature type="compositionally biased region" description="Acidic residues" evidence="1">
    <location>
        <begin position="448"/>
        <end position="457"/>
    </location>
</feature>
<feature type="compositionally biased region" description="Polar residues" evidence="1">
    <location>
        <begin position="156"/>
        <end position="173"/>
    </location>
</feature>
<dbReference type="Proteomes" id="UP000799770">
    <property type="component" value="Unassembled WGS sequence"/>
</dbReference>
<evidence type="ECO:0000313" key="3">
    <source>
        <dbReference type="Proteomes" id="UP000799770"/>
    </source>
</evidence>
<reference evidence="2" key="1">
    <citation type="journal article" date="2020" name="Stud. Mycol.">
        <title>101 Dothideomycetes genomes: a test case for predicting lifestyles and emergence of pathogens.</title>
        <authorList>
            <person name="Haridas S."/>
            <person name="Albert R."/>
            <person name="Binder M."/>
            <person name="Bloem J."/>
            <person name="Labutti K."/>
            <person name="Salamov A."/>
            <person name="Andreopoulos B."/>
            <person name="Baker S."/>
            <person name="Barry K."/>
            <person name="Bills G."/>
            <person name="Bluhm B."/>
            <person name="Cannon C."/>
            <person name="Castanera R."/>
            <person name="Culley D."/>
            <person name="Daum C."/>
            <person name="Ezra D."/>
            <person name="Gonzalez J."/>
            <person name="Henrissat B."/>
            <person name="Kuo A."/>
            <person name="Liang C."/>
            <person name="Lipzen A."/>
            <person name="Lutzoni F."/>
            <person name="Magnuson J."/>
            <person name="Mondo S."/>
            <person name="Nolan M."/>
            <person name="Ohm R."/>
            <person name="Pangilinan J."/>
            <person name="Park H.-J."/>
            <person name="Ramirez L."/>
            <person name="Alfaro M."/>
            <person name="Sun H."/>
            <person name="Tritt A."/>
            <person name="Yoshinaga Y."/>
            <person name="Zwiers L.-H."/>
            <person name="Turgeon B."/>
            <person name="Goodwin S."/>
            <person name="Spatafora J."/>
            <person name="Crous P."/>
            <person name="Grigoriev I."/>
        </authorList>
    </citation>
    <scope>NUCLEOTIDE SEQUENCE</scope>
    <source>
        <strain evidence="2">CBS 627.86</strain>
    </source>
</reference>
<feature type="region of interest" description="Disordered" evidence="1">
    <location>
        <begin position="377"/>
        <end position="460"/>
    </location>
</feature>
<proteinExistence type="predicted"/>
<feature type="region of interest" description="Disordered" evidence="1">
    <location>
        <begin position="310"/>
        <end position="329"/>
    </location>
</feature>
<dbReference type="EMBL" id="ML977321">
    <property type="protein sequence ID" value="KAF2116173.1"/>
    <property type="molecule type" value="Genomic_DNA"/>
</dbReference>